<dbReference type="HOGENOM" id="CLU_048995_3_1_7"/>
<dbReference type="SMART" id="SM00260">
    <property type="entry name" value="CheW"/>
    <property type="match status" value="1"/>
</dbReference>
<evidence type="ECO:0000259" key="1">
    <source>
        <dbReference type="PROSITE" id="PS50851"/>
    </source>
</evidence>
<dbReference type="SUPFAM" id="SSF50341">
    <property type="entry name" value="CheW-like"/>
    <property type="match status" value="1"/>
</dbReference>
<evidence type="ECO:0000313" key="2">
    <source>
        <dbReference type="EMBL" id="ABM28228.1"/>
    </source>
</evidence>
<dbReference type="KEGG" id="dvl:Dvul_1208"/>
<dbReference type="PANTHER" id="PTHR22617:SF41">
    <property type="entry name" value="CHEMOTAXIS SIGNAL TRANSDUCTION SYSTEM ADAPTOR PROTEIN CHEW"/>
    <property type="match status" value="1"/>
</dbReference>
<dbReference type="InterPro" id="IPR036061">
    <property type="entry name" value="CheW-like_dom_sf"/>
</dbReference>
<dbReference type="InterPro" id="IPR002545">
    <property type="entry name" value="CheW-lke_dom"/>
</dbReference>
<dbReference type="Pfam" id="PF01584">
    <property type="entry name" value="CheW"/>
    <property type="match status" value="1"/>
</dbReference>
<reference evidence="3" key="1">
    <citation type="journal article" date="2009" name="Environ. Microbiol.">
        <title>Contribution of mobile genetic elements to Desulfovibrio vulgaris genome plasticity.</title>
        <authorList>
            <person name="Walker C.B."/>
            <person name="Stolyar S."/>
            <person name="Chivian D."/>
            <person name="Pinel N."/>
            <person name="Gabster J.A."/>
            <person name="Dehal P.S."/>
            <person name="He Z."/>
            <person name="Yang Z.K."/>
            <person name="Yen H.C."/>
            <person name="Zhou J."/>
            <person name="Wall J.D."/>
            <person name="Hazen T.C."/>
            <person name="Arkin A.P."/>
            <person name="Stahl D.A."/>
        </authorList>
    </citation>
    <scope>NUCLEOTIDE SEQUENCE [LARGE SCALE GENOMIC DNA]</scope>
    <source>
        <strain evidence="3">DP4</strain>
    </source>
</reference>
<dbReference type="Gene3D" id="2.40.50.180">
    <property type="entry name" value="CheA-289, Domain 4"/>
    <property type="match status" value="1"/>
</dbReference>
<dbReference type="Proteomes" id="UP000009173">
    <property type="component" value="Chromosome"/>
</dbReference>
<organism evidence="2 3">
    <name type="scientific">Nitratidesulfovibrio vulgaris (strain DP4)</name>
    <name type="common">Desulfovibrio vulgaris</name>
    <dbReference type="NCBI Taxonomy" id="391774"/>
    <lineage>
        <taxon>Bacteria</taxon>
        <taxon>Pseudomonadati</taxon>
        <taxon>Thermodesulfobacteriota</taxon>
        <taxon>Desulfovibrionia</taxon>
        <taxon>Desulfovibrionales</taxon>
        <taxon>Desulfovibrionaceae</taxon>
        <taxon>Nitratidesulfovibrio</taxon>
    </lineage>
</organism>
<dbReference type="AlphaFoldDB" id="A0A0H3A847"/>
<accession>A0A0H3A847</accession>
<dbReference type="SMR" id="A0A0H3A847"/>
<name>A0A0H3A847_NITV4</name>
<dbReference type="Gene3D" id="2.30.30.40">
    <property type="entry name" value="SH3 Domains"/>
    <property type="match status" value="1"/>
</dbReference>
<dbReference type="PANTHER" id="PTHR22617">
    <property type="entry name" value="CHEMOTAXIS SENSOR HISTIDINE KINASE-RELATED"/>
    <property type="match status" value="1"/>
</dbReference>
<dbReference type="GO" id="GO:0007165">
    <property type="term" value="P:signal transduction"/>
    <property type="evidence" value="ECO:0007669"/>
    <property type="project" value="InterPro"/>
</dbReference>
<dbReference type="GO" id="GO:0005829">
    <property type="term" value="C:cytosol"/>
    <property type="evidence" value="ECO:0007669"/>
    <property type="project" value="TreeGrafter"/>
</dbReference>
<proteinExistence type="predicted"/>
<sequence length="167" mass="18297">MDPHTASPALHMLAFRLGDETVAMDILCVREVLDPGDITRIPQMPDYFLGVINLRGYAVPVIDLRHKLGMGRVAHTPATRIVILDLPGAGELQLMGVFADSVRGVVEVATDQLLPPPSMGAAVPQPYLRGIVRIDNRFVLVLDHERLLTMDEITGMALSTPSLLDRR</sequence>
<dbReference type="GO" id="GO:0006935">
    <property type="term" value="P:chemotaxis"/>
    <property type="evidence" value="ECO:0007669"/>
    <property type="project" value="InterPro"/>
</dbReference>
<dbReference type="CDD" id="cd00732">
    <property type="entry name" value="CheW"/>
    <property type="match status" value="1"/>
</dbReference>
<gene>
    <name evidence="2" type="ordered locus">Dvul_1208</name>
</gene>
<dbReference type="InterPro" id="IPR039315">
    <property type="entry name" value="CheW"/>
</dbReference>
<protein>
    <submittedName>
        <fullName evidence="2">Putative CheW protein</fullName>
    </submittedName>
</protein>
<feature type="domain" description="CheW-like" evidence="1">
    <location>
        <begin position="9"/>
        <end position="153"/>
    </location>
</feature>
<evidence type="ECO:0000313" key="3">
    <source>
        <dbReference type="Proteomes" id="UP000009173"/>
    </source>
</evidence>
<dbReference type="PROSITE" id="PS50851">
    <property type="entry name" value="CHEW"/>
    <property type="match status" value="1"/>
</dbReference>
<dbReference type="EMBL" id="CP000527">
    <property type="protein sequence ID" value="ABM28228.1"/>
    <property type="molecule type" value="Genomic_DNA"/>
</dbReference>